<accession>A0ABS9ZKH2</accession>
<sequence>MTDNFILAANQRQSQLEAAKAAFFASGGQMQIGPGVPDHPLPPIRKSTIDPETVLKRKKPALSRTERGTLRKMAASI</sequence>
<organism evidence="1 2">
    <name type="scientific">Pseudomonas maioricensis</name>
    <dbReference type="NCBI Taxonomy" id="1766623"/>
    <lineage>
        <taxon>Bacteria</taxon>
        <taxon>Pseudomonadati</taxon>
        <taxon>Pseudomonadota</taxon>
        <taxon>Gammaproteobacteria</taxon>
        <taxon>Pseudomonadales</taxon>
        <taxon>Pseudomonadaceae</taxon>
        <taxon>Pseudomonas</taxon>
    </lineage>
</organism>
<gene>
    <name evidence="1" type="ORF">AUC61_14410</name>
</gene>
<comment type="caution">
    <text evidence="1">The sequence shown here is derived from an EMBL/GenBank/DDBJ whole genome shotgun (WGS) entry which is preliminary data.</text>
</comment>
<evidence type="ECO:0000313" key="2">
    <source>
        <dbReference type="Proteomes" id="UP001320513"/>
    </source>
</evidence>
<dbReference type="EMBL" id="LOHG01000008">
    <property type="protein sequence ID" value="MCI8210727.1"/>
    <property type="molecule type" value="Genomic_DNA"/>
</dbReference>
<keyword evidence="2" id="KW-1185">Reference proteome</keyword>
<dbReference type="RefSeq" id="WP_243246950.1">
    <property type="nucleotide sequence ID" value="NZ_LOHG01000008.1"/>
</dbReference>
<protein>
    <submittedName>
        <fullName evidence="1">Uncharacterized protein</fullName>
    </submittedName>
</protein>
<evidence type="ECO:0000313" key="1">
    <source>
        <dbReference type="EMBL" id="MCI8210727.1"/>
    </source>
</evidence>
<proteinExistence type="predicted"/>
<reference evidence="1 2" key="1">
    <citation type="submission" date="2015-12" db="EMBL/GenBank/DDBJ databases">
        <title>Phylogenomics in the description of a new species in the Pseudomonas syringae group.</title>
        <authorList>
            <person name="Busquets A."/>
            <person name="Gomila M."/>
            <person name="Beiki F."/>
            <person name="Rahimian H."/>
            <person name="Mulet M."/>
            <person name="Sanchez D."/>
            <person name="Garcia-Valdes E."/>
            <person name="Lalucat J."/>
        </authorList>
    </citation>
    <scope>NUCLEOTIDE SEQUENCE [LARGE SCALE GENOMIC DNA]</scope>
    <source>
        <strain evidence="1 2">S25</strain>
    </source>
</reference>
<name>A0ABS9ZKH2_9PSED</name>
<dbReference type="Proteomes" id="UP001320513">
    <property type="component" value="Unassembled WGS sequence"/>
</dbReference>